<dbReference type="PANTHER" id="PTHR32552:SF68">
    <property type="entry name" value="FERRICHROME OUTER MEMBRANE TRANSPORTER_PHAGE RECEPTOR"/>
    <property type="match status" value="1"/>
</dbReference>
<evidence type="ECO:0000256" key="3">
    <source>
        <dbReference type="ARBA" id="ARBA00022448"/>
    </source>
</evidence>
<dbReference type="Proteomes" id="UP000711391">
    <property type="component" value="Unassembled WGS sequence"/>
</dbReference>
<dbReference type="GO" id="GO:0015344">
    <property type="term" value="F:siderophore uptake transmembrane transporter activity"/>
    <property type="evidence" value="ECO:0007669"/>
    <property type="project" value="TreeGrafter"/>
</dbReference>
<evidence type="ECO:0000256" key="2">
    <source>
        <dbReference type="ARBA" id="ARBA00009810"/>
    </source>
</evidence>
<feature type="domain" description="TonB-dependent receptor-like beta-barrel" evidence="16">
    <location>
        <begin position="234"/>
        <end position="670"/>
    </location>
</feature>
<evidence type="ECO:0000256" key="13">
    <source>
        <dbReference type="ARBA" id="ARBA00023237"/>
    </source>
</evidence>
<keyword evidence="4 14" id="KW-1134">Transmembrane beta strand</keyword>
<dbReference type="InterPro" id="IPR039426">
    <property type="entry name" value="TonB-dep_rcpt-like"/>
</dbReference>
<evidence type="ECO:0000313" key="19">
    <source>
        <dbReference type="Proteomes" id="UP000711391"/>
    </source>
</evidence>
<evidence type="ECO:0000256" key="15">
    <source>
        <dbReference type="RuleBase" id="RU003357"/>
    </source>
</evidence>
<keyword evidence="11 14" id="KW-0472">Membrane</keyword>
<evidence type="ECO:0000256" key="14">
    <source>
        <dbReference type="PROSITE-ProRule" id="PRU01360"/>
    </source>
</evidence>
<comment type="subcellular location">
    <subcellularLocation>
        <location evidence="1 14">Cell outer membrane</location>
        <topology evidence="1 14">Multi-pass membrane protein</topology>
    </subcellularLocation>
</comment>
<keyword evidence="8" id="KW-0408">Iron</keyword>
<dbReference type="CDD" id="cd01347">
    <property type="entry name" value="ligand_gated_channel"/>
    <property type="match status" value="1"/>
</dbReference>
<dbReference type="EMBL" id="JADHQD010000028">
    <property type="protein sequence ID" value="MBL6818595.1"/>
    <property type="molecule type" value="Genomic_DNA"/>
</dbReference>
<gene>
    <name evidence="18" type="ORF">ISQ64_04235</name>
</gene>
<evidence type="ECO:0000256" key="7">
    <source>
        <dbReference type="ARBA" id="ARBA00022729"/>
    </source>
</evidence>
<dbReference type="Gene3D" id="2.170.130.10">
    <property type="entry name" value="TonB-dependent receptor, plug domain"/>
    <property type="match status" value="1"/>
</dbReference>
<dbReference type="PROSITE" id="PS52016">
    <property type="entry name" value="TONB_DEPENDENT_REC_3"/>
    <property type="match status" value="1"/>
</dbReference>
<dbReference type="InterPro" id="IPR012910">
    <property type="entry name" value="Plug_dom"/>
</dbReference>
<sequence length="701" mass="79052">MMVKIYKKILEEIFPLLSISLFLILSFALTLNGQEDKNLEEIIVKGNVLYSDQVIALKTPVPILDVPQTVSIITDDDIRKQGFRGVGDIVRYTPGVNTSQGEGHRDSVVFRGNRSTADFFQDGIRDDVQYFRSLYNVEQVEILRGPNALLFGRGGTGGVINRVSKKAVFTKNFGSFDFGIDTFGANDIILDYNFGSSDISAFRFMMHSDGLKNHRDHYDGNRLGINPIIKLKLNEKSTLDLSYEYADHERFIDRGIPTENGLPVRRFKNIVFGDKDNNVASLEASIVKATVITEYSDTTKGNITIVSSNFEKIYSNYYVSSYTTGSSVVTIDGYLDPTERKNTIISGSLVNEINIGPSVHTILFGGERIDTDNDNFRFNTFWLTTNEDNELFKITRPMNFSINSSGNATNNNFNIDLNSKTNSDIQVSSIYLQDQVDFTDSFKFMIGSRYDSFDITVNDIKTGTSQSKIDTKFSPRAGLIFKPKENISFYYSYSESFLPRSGEQYKSLSATAARLNPDVFESSEIGIKWEIYNELSLATAYFDSKQIIATKDSNTGEEGEIIGLQVDGFEIELKGKITDKVNIMFGYSNMEGKTSSGGEPREIPDHTLALYTIYKVSDKFNWSFGITHQGESNIGNNNPDRKLPEYTRVDLGAYYQFEQNLSLQMNIENVTNELYFPHSHSSHQVSVGEPFNIRFSIRKNF</sequence>
<dbReference type="Pfam" id="PF07715">
    <property type="entry name" value="Plug"/>
    <property type="match status" value="1"/>
</dbReference>
<keyword evidence="5" id="KW-0410">Iron transport</keyword>
<dbReference type="GO" id="GO:0015891">
    <property type="term" value="P:siderophore transport"/>
    <property type="evidence" value="ECO:0007669"/>
    <property type="project" value="InterPro"/>
</dbReference>
<accession>A0A937I5T7</accession>
<proteinExistence type="inferred from homology"/>
<reference evidence="18" key="1">
    <citation type="submission" date="2020-10" db="EMBL/GenBank/DDBJ databases">
        <title>Microbiome of the Black Sea water column analyzed by genome centric metagenomics.</title>
        <authorList>
            <person name="Cabello-Yeves P.J."/>
            <person name="Callieri C."/>
            <person name="Picazo A."/>
            <person name="Mehrshad M."/>
            <person name="Haro-Moreno J.M."/>
            <person name="Roda-Garcia J."/>
            <person name="Dzembekova N."/>
            <person name="Slabakova V."/>
            <person name="Slabakova N."/>
            <person name="Moncheva S."/>
            <person name="Rodriguez-Valera F."/>
        </authorList>
    </citation>
    <scope>NUCLEOTIDE SEQUENCE</scope>
    <source>
        <strain evidence="18">BS307-5m-G50</strain>
    </source>
</reference>
<evidence type="ECO:0000256" key="4">
    <source>
        <dbReference type="ARBA" id="ARBA00022452"/>
    </source>
</evidence>
<evidence type="ECO:0000313" key="18">
    <source>
        <dbReference type="EMBL" id="MBL6818595.1"/>
    </source>
</evidence>
<dbReference type="InterPro" id="IPR000531">
    <property type="entry name" value="Beta-barrel_TonB"/>
</dbReference>
<dbReference type="NCBIfam" id="TIGR01783">
    <property type="entry name" value="TonB-siderophor"/>
    <property type="match status" value="1"/>
</dbReference>
<evidence type="ECO:0000256" key="6">
    <source>
        <dbReference type="ARBA" id="ARBA00022692"/>
    </source>
</evidence>
<dbReference type="Pfam" id="PF00593">
    <property type="entry name" value="TonB_dep_Rec_b-barrel"/>
    <property type="match status" value="1"/>
</dbReference>
<evidence type="ECO:0000256" key="9">
    <source>
        <dbReference type="ARBA" id="ARBA00023065"/>
    </source>
</evidence>
<dbReference type="Gene3D" id="2.40.170.20">
    <property type="entry name" value="TonB-dependent receptor, beta-barrel domain"/>
    <property type="match status" value="1"/>
</dbReference>
<dbReference type="PANTHER" id="PTHR32552">
    <property type="entry name" value="FERRICHROME IRON RECEPTOR-RELATED"/>
    <property type="match status" value="1"/>
</dbReference>
<evidence type="ECO:0000256" key="11">
    <source>
        <dbReference type="ARBA" id="ARBA00023136"/>
    </source>
</evidence>
<keyword evidence="10 15" id="KW-0798">TonB box</keyword>
<evidence type="ECO:0000256" key="12">
    <source>
        <dbReference type="ARBA" id="ARBA00023170"/>
    </source>
</evidence>
<dbReference type="InterPro" id="IPR036942">
    <property type="entry name" value="Beta-barrel_TonB_sf"/>
</dbReference>
<keyword evidence="13 14" id="KW-0998">Cell outer membrane</keyword>
<dbReference type="GO" id="GO:0038023">
    <property type="term" value="F:signaling receptor activity"/>
    <property type="evidence" value="ECO:0007669"/>
    <property type="project" value="InterPro"/>
</dbReference>
<keyword evidence="9" id="KW-0406">Ion transport</keyword>
<comment type="caution">
    <text evidence="18">The sequence shown here is derived from an EMBL/GenBank/DDBJ whole genome shotgun (WGS) entry which is preliminary data.</text>
</comment>
<keyword evidence="7" id="KW-0732">Signal</keyword>
<evidence type="ECO:0000259" key="17">
    <source>
        <dbReference type="Pfam" id="PF07715"/>
    </source>
</evidence>
<organism evidence="18 19">
    <name type="scientific">SAR86 cluster bacterium</name>
    <dbReference type="NCBI Taxonomy" id="2030880"/>
    <lineage>
        <taxon>Bacteria</taxon>
        <taxon>Pseudomonadati</taxon>
        <taxon>Pseudomonadota</taxon>
        <taxon>Gammaproteobacteria</taxon>
        <taxon>SAR86 cluster</taxon>
    </lineage>
</organism>
<name>A0A937I5T7_9GAMM</name>
<dbReference type="InterPro" id="IPR010105">
    <property type="entry name" value="TonB_sidphr_rcpt"/>
</dbReference>
<feature type="domain" description="TonB-dependent receptor plug" evidence="17">
    <location>
        <begin position="63"/>
        <end position="159"/>
    </location>
</feature>
<dbReference type="SUPFAM" id="SSF56935">
    <property type="entry name" value="Porins"/>
    <property type="match status" value="1"/>
</dbReference>
<evidence type="ECO:0000256" key="5">
    <source>
        <dbReference type="ARBA" id="ARBA00022496"/>
    </source>
</evidence>
<evidence type="ECO:0000256" key="1">
    <source>
        <dbReference type="ARBA" id="ARBA00004571"/>
    </source>
</evidence>
<keyword evidence="3 14" id="KW-0813">Transport</keyword>
<evidence type="ECO:0000256" key="10">
    <source>
        <dbReference type="ARBA" id="ARBA00023077"/>
    </source>
</evidence>
<protein>
    <submittedName>
        <fullName evidence="18">TonB-dependent siderophore receptor</fullName>
    </submittedName>
</protein>
<comment type="similarity">
    <text evidence="2 14 15">Belongs to the TonB-dependent receptor family.</text>
</comment>
<keyword evidence="6 14" id="KW-0812">Transmembrane</keyword>
<evidence type="ECO:0000256" key="8">
    <source>
        <dbReference type="ARBA" id="ARBA00023004"/>
    </source>
</evidence>
<keyword evidence="12 18" id="KW-0675">Receptor</keyword>
<dbReference type="AlphaFoldDB" id="A0A937I5T7"/>
<dbReference type="GO" id="GO:0009279">
    <property type="term" value="C:cell outer membrane"/>
    <property type="evidence" value="ECO:0007669"/>
    <property type="project" value="UniProtKB-SubCell"/>
</dbReference>
<evidence type="ECO:0000259" key="16">
    <source>
        <dbReference type="Pfam" id="PF00593"/>
    </source>
</evidence>
<dbReference type="InterPro" id="IPR037066">
    <property type="entry name" value="Plug_dom_sf"/>
</dbReference>